<evidence type="ECO:0000313" key="5">
    <source>
        <dbReference type="RefSeq" id="XP_014468298.1"/>
    </source>
</evidence>
<dbReference type="AlphaFoldDB" id="A0A6P3WQG3"/>
<dbReference type="RefSeq" id="XP_014468298.1">
    <property type="nucleotide sequence ID" value="XM_014612812.1"/>
</dbReference>
<dbReference type="Proteomes" id="UP000515204">
    <property type="component" value="Unplaced"/>
</dbReference>
<keyword evidence="2" id="KW-0560">Oxidoreductase</keyword>
<dbReference type="Gene3D" id="3.40.50.720">
    <property type="entry name" value="NAD(P)-binding Rossmann-like Domain"/>
    <property type="match status" value="1"/>
</dbReference>
<proteinExistence type="inferred from homology"/>
<dbReference type="InterPro" id="IPR020904">
    <property type="entry name" value="Sc_DH/Rdtase_CS"/>
</dbReference>
<dbReference type="GO" id="GO:0016616">
    <property type="term" value="F:oxidoreductase activity, acting on the CH-OH group of donors, NAD or NADP as acceptor"/>
    <property type="evidence" value="ECO:0007669"/>
    <property type="project" value="TreeGrafter"/>
</dbReference>
<dbReference type="GO" id="GO:0005737">
    <property type="term" value="C:cytoplasm"/>
    <property type="evidence" value="ECO:0007669"/>
    <property type="project" value="TreeGrafter"/>
</dbReference>
<gene>
    <name evidence="5" type="primary">LOC106741128</name>
</gene>
<dbReference type="SUPFAM" id="SSF51735">
    <property type="entry name" value="NAD(P)-binding Rossmann-fold domains"/>
    <property type="match status" value="1"/>
</dbReference>
<dbReference type="PANTHER" id="PTHR44229">
    <property type="entry name" value="15-HYDROXYPROSTAGLANDIN DEHYDROGENASE [NAD(+)]"/>
    <property type="match status" value="1"/>
</dbReference>
<dbReference type="GeneID" id="106741128"/>
<organism evidence="4 5">
    <name type="scientific">Dinoponera quadriceps</name>
    <name type="common">South American ant</name>
    <dbReference type="NCBI Taxonomy" id="609295"/>
    <lineage>
        <taxon>Eukaryota</taxon>
        <taxon>Metazoa</taxon>
        <taxon>Ecdysozoa</taxon>
        <taxon>Arthropoda</taxon>
        <taxon>Hexapoda</taxon>
        <taxon>Insecta</taxon>
        <taxon>Pterygota</taxon>
        <taxon>Neoptera</taxon>
        <taxon>Endopterygota</taxon>
        <taxon>Hymenoptera</taxon>
        <taxon>Apocrita</taxon>
        <taxon>Aculeata</taxon>
        <taxon>Formicoidea</taxon>
        <taxon>Formicidae</taxon>
        <taxon>Ponerinae</taxon>
        <taxon>Ponerini</taxon>
        <taxon>Dinoponera</taxon>
    </lineage>
</organism>
<keyword evidence="4" id="KW-1185">Reference proteome</keyword>
<dbReference type="PROSITE" id="PS00061">
    <property type="entry name" value="ADH_SHORT"/>
    <property type="match status" value="1"/>
</dbReference>
<evidence type="ECO:0000256" key="1">
    <source>
        <dbReference type="ARBA" id="ARBA00006484"/>
    </source>
</evidence>
<dbReference type="FunFam" id="3.40.50.720:FF:000149">
    <property type="entry name" value="15-hydroxyprostaglandin dehydrogenase [NAD(+)]"/>
    <property type="match status" value="1"/>
</dbReference>
<protein>
    <submittedName>
        <fullName evidence="5">15-hydroxyprostaglandin dehydrogenase [NAD(+)]-like</fullName>
    </submittedName>
</protein>
<dbReference type="KEGG" id="dqu:106741128"/>
<name>A0A6P3WQG3_DINQU</name>
<evidence type="ECO:0000313" key="4">
    <source>
        <dbReference type="Proteomes" id="UP000515204"/>
    </source>
</evidence>
<evidence type="ECO:0000256" key="2">
    <source>
        <dbReference type="ARBA" id="ARBA00023002"/>
    </source>
</evidence>
<reference evidence="5" key="1">
    <citation type="submission" date="2025-08" db="UniProtKB">
        <authorList>
            <consortium name="RefSeq"/>
        </authorList>
    </citation>
    <scope>IDENTIFICATION</scope>
</reference>
<dbReference type="Pfam" id="PF00106">
    <property type="entry name" value="adh_short"/>
    <property type="match status" value="1"/>
</dbReference>
<accession>A0A6P3WQG3</accession>
<evidence type="ECO:0000256" key="3">
    <source>
        <dbReference type="RuleBase" id="RU000363"/>
    </source>
</evidence>
<comment type="similarity">
    <text evidence="1 3">Belongs to the short-chain dehydrogenases/reductases (SDR) family.</text>
</comment>
<dbReference type="InterPro" id="IPR036291">
    <property type="entry name" value="NAD(P)-bd_dom_sf"/>
</dbReference>
<sequence length="260" mass="28421">MDTQNKVVMINGGAGGIGSEFVKILLENGARNVAIVDLPTSQCHARVAELENKYGKNRVVFFPCDLTKANEFEATFKGVVDTFDGLDILINSAGIIQERKIEQVIDVNLTSVIRSSLRALDHMGKHKGGKGGVIVNVSSIYGLNVQDCNIPTYCASKYGVVGFSQCLANFYYLSEVRVLTLCPGFTSTPILNVTPDQMLDIVNFNVSNLKQLVKQPSDNVSRALLHLLRNAKNGTIWVSTENHSAYAVEIPHFSELAVLM</sequence>
<dbReference type="PANTHER" id="PTHR44229:SF8">
    <property type="entry name" value="ALCOHOL DEHYDROGENASE-RELATED"/>
    <property type="match status" value="1"/>
</dbReference>
<dbReference type="OrthoDB" id="417891at2759"/>
<dbReference type="PRINTS" id="PR00081">
    <property type="entry name" value="GDHRDH"/>
</dbReference>
<dbReference type="PRINTS" id="PR00080">
    <property type="entry name" value="SDRFAMILY"/>
</dbReference>
<dbReference type="InterPro" id="IPR002347">
    <property type="entry name" value="SDR_fam"/>
</dbReference>